<dbReference type="PROSITE" id="PS50110">
    <property type="entry name" value="RESPONSE_REGULATORY"/>
    <property type="match status" value="1"/>
</dbReference>
<gene>
    <name evidence="4" type="ORF">SAMN06296036_10418</name>
</gene>
<reference evidence="5" key="1">
    <citation type="submission" date="2017-04" db="EMBL/GenBank/DDBJ databases">
        <authorList>
            <person name="Varghese N."/>
            <person name="Submissions S."/>
        </authorList>
    </citation>
    <scope>NUCLEOTIDE SEQUENCE [LARGE SCALE GENOMIC DNA]</scope>
    <source>
        <strain evidence="5">RKEM611</strain>
    </source>
</reference>
<dbReference type="InterPro" id="IPR050595">
    <property type="entry name" value="Bact_response_regulator"/>
</dbReference>
<sequence>MRMILAIDDSKVALMQVKKYVHKIFPDCELISSTSPSEGIELAKKHGNNIDLAIIDFNMKEMTGLEVLESICDSVDINKIVICTANLQKILEAKVTERGARYVEKPLSQEKMNQICEEQSRKAS</sequence>
<dbReference type="GO" id="GO:0000160">
    <property type="term" value="P:phosphorelay signal transduction system"/>
    <property type="evidence" value="ECO:0007669"/>
    <property type="project" value="InterPro"/>
</dbReference>
<keyword evidence="5" id="KW-1185">Reference proteome</keyword>
<name>A0A1Y6BHR8_9BACT</name>
<dbReference type="Gene3D" id="3.40.50.2300">
    <property type="match status" value="1"/>
</dbReference>
<organism evidence="4 5">
    <name type="scientific">Pseudobacteriovorax antillogorgiicola</name>
    <dbReference type="NCBI Taxonomy" id="1513793"/>
    <lineage>
        <taxon>Bacteria</taxon>
        <taxon>Pseudomonadati</taxon>
        <taxon>Bdellovibrionota</taxon>
        <taxon>Oligoflexia</taxon>
        <taxon>Oligoflexales</taxon>
        <taxon>Pseudobacteriovoracaceae</taxon>
        <taxon>Pseudobacteriovorax</taxon>
    </lineage>
</organism>
<evidence type="ECO:0000313" key="4">
    <source>
        <dbReference type="EMBL" id="SMF04822.1"/>
    </source>
</evidence>
<evidence type="ECO:0000256" key="2">
    <source>
        <dbReference type="PROSITE-ProRule" id="PRU00169"/>
    </source>
</evidence>
<feature type="modified residue" description="4-aspartylphosphate" evidence="2">
    <location>
        <position position="56"/>
    </location>
</feature>
<dbReference type="InterPro" id="IPR011006">
    <property type="entry name" value="CheY-like_superfamily"/>
</dbReference>
<dbReference type="SMART" id="SM00448">
    <property type="entry name" value="REC"/>
    <property type="match status" value="1"/>
</dbReference>
<dbReference type="EMBL" id="FWZT01000004">
    <property type="protein sequence ID" value="SMF04822.1"/>
    <property type="molecule type" value="Genomic_DNA"/>
</dbReference>
<evidence type="ECO:0000256" key="1">
    <source>
        <dbReference type="ARBA" id="ARBA00022553"/>
    </source>
</evidence>
<dbReference type="PANTHER" id="PTHR44591">
    <property type="entry name" value="STRESS RESPONSE REGULATOR PROTEIN 1"/>
    <property type="match status" value="1"/>
</dbReference>
<evidence type="ECO:0000259" key="3">
    <source>
        <dbReference type="PROSITE" id="PS50110"/>
    </source>
</evidence>
<dbReference type="AlphaFoldDB" id="A0A1Y6BHR8"/>
<dbReference type="SUPFAM" id="SSF52172">
    <property type="entry name" value="CheY-like"/>
    <property type="match status" value="1"/>
</dbReference>
<dbReference type="Proteomes" id="UP000192907">
    <property type="component" value="Unassembled WGS sequence"/>
</dbReference>
<protein>
    <submittedName>
        <fullName evidence="4">CheY chemotaxis protein or a CheY-like REC (Receiver) domain</fullName>
    </submittedName>
</protein>
<feature type="domain" description="Response regulatory" evidence="3">
    <location>
        <begin position="3"/>
        <end position="120"/>
    </location>
</feature>
<accession>A0A1Y6BHR8</accession>
<dbReference type="OrthoDB" id="7569831at2"/>
<dbReference type="Pfam" id="PF00072">
    <property type="entry name" value="Response_reg"/>
    <property type="match status" value="1"/>
</dbReference>
<dbReference type="RefSeq" id="WP_132317027.1">
    <property type="nucleotide sequence ID" value="NZ_FWZT01000004.1"/>
</dbReference>
<evidence type="ECO:0000313" key="5">
    <source>
        <dbReference type="Proteomes" id="UP000192907"/>
    </source>
</evidence>
<dbReference type="PANTHER" id="PTHR44591:SF23">
    <property type="entry name" value="CHEY SUBFAMILY"/>
    <property type="match status" value="1"/>
</dbReference>
<proteinExistence type="predicted"/>
<dbReference type="STRING" id="1513793.SAMN06296036_10418"/>
<keyword evidence="1 2" id="KW-0597">Phosphoprotein</keyword>
<dbReference type="InterPro" id="IPR001789">
    <property type="entry name" value="Sig_transdc_resp-reg_receiver"/>
</dbReference>